<dbReference type="Pfam" id="PF02949">
    <property type="entry name" value="7tm_6"/>
    <property type="match status" value="1"/>
</dbReference>
<dbReference type="EMBL" id="KX585352">
    <property type="protein sequence ID" value="ARO70245.1"/>
    <property type="molecule type" value="mRNA"/>
</dbReference>
<evidence type="ECO:0000256" key="5">
    <source>
        <dbReference type="ARBA" id="ARBA00022725"/>
    </source>
</evidence>
<keyword evidence="9" id="KW-0807">Transducer</keyword>
<reference evidence="10" key="2">
    <citation type="journal article" date="2017" name="Front. Physiol.">
        <title>Identification and Expression Profiling of Chemosensory Genes in Dendrolimus punctatus Walker.</title>
        <authorList>
            <person name="Zhang S.F."/>
            <person name="Liu H.H."/>
            <person name="Kong X.B."/>
            <person name="Wang H.B."/>
            <person name="Liu F."/>
            <person name="Zhang Z."/>
        </authorList>
    </citation>
    <scope>NUCLEOTIDE SEQUENCE</scope>
</reference>
<sequence>MQRLWIAEYLMALITQLFLYCWHSNNVLFMSNKVEDGVYSSAWWSQNVRIRRCVVLLSGQLRKQIVFTAGPFTKLTVPTFIAILKGSYSYYTLLSKK</sequence>
<keyword evidence="8 10" id="KW-0675">Receptor</keyword>
<organism evidence="10">
    <name type="scientific">Dendrolimus punctatus</name>
    <name type="common">masson pine moth</name>
    <dbReference type="NCBI Taxonomy" id="238572"/>
    <lineage>
        <taxon>Eukaryota</taxon>
        <taxon>Metazoa</taxon>
        <taxon>Ecdysozoa</taxon>
        <taxon>Arthropoda</taxon>
        <taxon>Hexapoda</taxon>
        <taxon>Insecta</taxon>
        <taxon>Pterygota</taxon>
        <taxon>Neoptera</taxon>
        <taxon>Endopterygota</taxon>
        <taxon>Lepidoptera</taxon>
        <taxon>Glossata</taxon>
        <taxon>Ditrysia</taxon>
        <taxon>Bombycoidea</taxon>
        <taxon>Lasiocampidae</taxon>
        <taxon>Dendrolimus</taxon>
    </lineage>
</organism>
<dbReference type="GO" id="GO:0004984">
    <property type="term" value="F:olfactory receptor activity"/>
    <property type="evidence" value="ECO:0007669"/>
    <property type="project" value="InterPro"/>
</dbReference>
<evidence type="ECO:0000256" key="3">
    <source>
        <dbReference type="ARBA" id="ARBA00022606"/>
    </source>
</evidence>
<evidence type="ECO:0000256" key="8">
    <source>
        <dbReference type="ARBA" id="ARBA00023170"/>
    </source>
</evidence>
<name>A0A2K8GKT3_9NEOP</name>
<dbReference type="GO" id="GO:0005886">
    <property type="term" value="C:plasma membrane"/>
    <property type="evidence" value="ECO:0007669"/>
    <property type="project" value="UniProtKB-SubCell"/>
</dbReference>
<keyword evidence="7" id="KW-0472">Membrane</keyword>
<keyword evidence="2" id="KW-1003">Cell membrane</keyword>
<dbReference type="AlphaFoldDB" id="A0A2K8GKT3"/>
<evidence type="ECO:0000256" key="1">
    <source>
        <dbReference type="ARBA" id="ARBA00004651"/>
    </source>
</evidence>
<dbReference type="PANTHER" id="PTHR21137:SF35">
    <property type="entry name" value="ODORANT RECEPTOR 19A-RELATED"/>
    <property type="match status" value="1"/>
</dbReference>
<evidence type="ECO:0000256" key="7">
    <source>
        <dbReference type="ARBA" id="ARBA00023136"/>
    </source>
</evidence>
<evidence type="ECO:0000256" key="2">
    <source>
        <dbReference type="ARBA" id="ARBA00022475"/>
    </source>
</evidence>
<evidence type="ECO:0000256" key="9">
    <source>
        <dbReference type="ARBA" id="ARBA00023224"/>
    </source>
</evidence>
<keyword evidence="4" id="KW-0812">Transmembrane</keyword>
<protein>
    <submittedName>
        <fullName evidence="10">Odorant Receptor 33</fullName>
    </submittedName>
</protein>
<proteinExistence type="evidence at transcript level"/>
<evidence type="ECO:0000256" key="6">
    <source>
        <dbReference type="ARBA" id="ARBA00022989"/>
    </source>
</evidence>
<dbReference type="InterPro" id="IPR004117">
    <property type="entry name" value="7tm6_olfct_rcpt"/>
</dbReference>
<accession>A0A2K8GKT3</accession>
<evidence type="ECO:0000256" key="4">
    <source>
        <dbReference type="ARBA" id="ARBA00022692"/>
    </source>
</evidence>
<keyword evidence="5" id="KW-0552">Olfaction</keyword>
<keyword evidence="3" id="KW-0716">Sensory transduction</keyword>
<comment type="subcellular location">
    <subcellularLocation>
        <location evidence="1">Cell membrane</location>
        <topology evidence="1">Multi-pass membrane protein</topology>
    </subcellularLocation>
</comment>
<reference evidence="10" key="1">
    <citation type="submission" date="2016-07" db="EMBL/GenBank/DDBJ databases">
        <authorList>
            <person name="Wan K."/>
            <person name="Booth B."/>
            <person name="Spirohn K."/>
            <person name="Hao T."/>
            <person name="Hu Y."/>
            <person name="Calderwood M."/>
            <person name="Hill D."/>
            <person name="Mohr S."/>
            <person name="Vidal M."/>
            <person name="Celniker S."/>
            <person name="Perrimon N."/>
        </authorList>
    </citation>
    <scope>NUCLEOTIDE SEQUENCE</scope>
</reference>
<evidence type="ECO:0000313" key="10">
    <source>
        <dbReference type="EMBL" id="ARO70245.1"/>
    </source>
</evidence>
<dbReference type="PANTHER" id="PTHR21137">
    <property type="entry name" value="ODORANT RECEPTOR"/>
    <property type="match status" value="1"/>
</dbReference>
<dbReference type="GO" id="GO:0005549">
    <property type="term" value="F:odorant binding"/>
    <property type="evidence" value="ECO:0007669"/>
    <property type="project" value="InterPro"/>
</dbReference>
<keyword evidence="6" id="KW-1133">Transmembrane helix</keyword>
<gene>
    <name evidence="10" type="primary">OR33</name>
</gene>
<dbReference type="GO" id="GO:0007165">
    <property type="term" value="P:signal transduction"/>
    <property type="evidence" value="ECO:0007669"/>
    <property type="project" value="UniProtKB-KW"/>
</dbReference>